<comment type="caution">
    <text evidence="8">The sequence shown here is derived from an EMBL/GenBank/DDBJ whole genome shotgun (WGS) entry which is preliminary data.</text>
</comment>
<feature type="compositionally biased region" description="Low complexity" evidence="6">
    <location>
        <begin position="124"/>
        <end position="154"/>
    </location>
</feature>
<dbReference type="GO" id="GO:0000978">
    <property type="term" value="F:RNA polymerase II cis-regulatory region sequence-specific DNA binding"/>
    <property type="evidence" value="ECO:0007669"/>
    <property type="project" value="TreeGrafter"/>
</dbReference>
<dbReference type="AlphaFoldDB" id="A0AAD4E9U0"/>
<feature type="region of interest" description="Disordered" evidence="6">
    <location>
        <begin position="112"/>
        <end position="154"/>
    </location>
</feature>
<dbReference type="Proteomes" id="UP001195769">
    <property type="component" value="Unassembled WGS sequence"/>
</dbReference>
<keyword evidence="3 5" id="KW-0863">Zinc-finger</keyword>
<evidence type="ECO:0000259" key="7">
    <source>
        <dbReference type="PROSITE" id="PS50157"/>
    </source>
</evidence>
<accession>A0AAD4E9U0</accession>
<evidence type="ECO:0000256" key="2">
    <source>
        <dbReference type="ARBA" id="ARBA00022737"/>
    </source>
</evidence>
<gene>
    <name evidence="8" type="ORF">F5891DRAFT_1216395</name>
</gene>
<dbReference type="GO" id="GO:0005667">
    <property type="term" value="C:transcription regulator complex"/>
    <property type="evidence" value="ECO:0007669"/>
    <property type="project" value="TreeGrafter"/>
</dbReference>
<dbReference type="SUPFAM" id="SSF57667">
    <property type="entry name" value="beta-beta-alpha zinc fingers"/>
    <property type="match status" value="1"/>
</dbReference>
<dbReference type="GO" id="GO:0008270">
    <property type="term" value="F:zinc ion binding"/>
    <property type="evidence" value="ECO:0007669"/>
    <property type="project" value="UniProtKB-KW"/>
</dbReference>
<dbReference type="GO" id="GO:0000785">
    <property type="term" value="C:chromatin"/>
    <property type="evidence" value="ECO:0007669"/>
    <property type="project" value="TreeGrafter"/>
</dbReference>
<sequence length="154" mass="16274">MAVKKNYVCSAQADCNKTFTKYNDLKKHEAAHSPNAHICRFPGCDFATLSKPSFEIHSDRHTGEKRHKCPHGCGFKTHNPAALTRHRKAEHGHLPLSRGGRTVATSASHMTPLTACQTKPQPSPAASSAAALAAASTSVPAAAAAATPSAKQLQ</sequence>
<evidence type="ECO:0000313" key="9">
    <source>
        <dbReference type="Proteomes" id="UP001195769"/>
    </source>
</evidence>
<keyword evidence="4" id="KW-0862">Zinc</keyword>
<dbReference type="SMART" id="SM00355">
    <property type="entry name" value="ZnF_C2H2"/>
    <property type="match status" value="3"/>
</dbReference>
<evidence type="ECO:0000256" key="4">
    <source>
        <dbReference type="ARBA" id="ARBA00022833"/>
    </source>
</evidence>
<feature type="domain" description="C2H2-type" evidence="7">
    <location>
        <begin position="7"/>
        <end position="37"/>
    </location>
</feature>
<keyword evidence="1" id="KW-0479">Metal-binding</keyword>
<dbReference type="GeneID" id="64663614"/>
<dbReference type="RefSeq" id="XP_041227940.1">
    <property type="nucleotide sequence ID" value="XM_041369316.1"/>
</dbReference>
<evidence type="ECO:0000256" key="3">
    <source>
        <dbReference type="ARBA" id="ARBA00022771"/>
    </source>
</evidence>
<reference evidence="8" key="1">
    <citation type="journal article" date="2020" name="New Phytol.">
        <title>Comparative genomics reveals dynamic genome evolution in host specialist ectomycorrhizal fungi.</title>
        <authorList>
            <person name="Lofgren L.A."/>
            <person name="Nguyen N.H."/>
            <person name="Vilgalys R."/>
            <person name="Ruytinx J."/>
            <person name="Liao H.L."/>
            <person name="Branco S."/>
            <person name="Kuo A."/>
            <person name="LaButti K."/>
            <person name="Lipzen A."/>
            <person name="Andreopoulos W."/>
            <person name="Pangilinan J."/>
            <person name="Riley R."/>
            <person name="Hundley H."/>
            <person name="Na H."/>
            <person name="Barry K."/>
            <person name="Grigoriev I.V."/>
            <person name="Stajich J.E."/>
            <person name="Kennedy P.G."/>
        </authorList>
    </citation>
    <scope>NUCLEOTIDE SEQUENCE</scope>
    <source>
        <strain evidence="8">FC203</strain>
    </source>
</reference>
<dbReference type="GO" id="GO:0000981">
    <property type="term" value="F:DNA-binding transcription factor activity, RNA polymerase II-specific"/>
    <property type="evidence" value="ECO:0007669"/>
    <property type="project" value="TreeGrafter"/>
</dbReference>
<dbReference type="PROSITE" id="PS50157">
    <property type="entry name" value="ZINC_FINGER_C2H2_2"/>
    <property type="match status" value="1"/>
</dbReference>
<proteinExistence type="predicted"/>
<dbReference type="GO" id="GO:0031519">
    <property type="term" value="C:PcG protein complex"/>
    <property type="evidence" value="ECO:0007669"/>
    <property type="project" value="TreeGrafter"/>
</dbReference>
<protein>
    <recommendedName>
        <fullName evidence="7">C2H2-type domain-containing protein</fullName>
    </recommendedName>
</protein>
<keyword evidence="9" id="KW-1185">Reference proteome</keyword>
<organism evidence="8 9">
    <name type="scientific">Suillus fuscotomentosus</name>
    <dbReference type="NCBI Taxonomy" id="1912939"/>
    <lineage>
        <taxon>Eukaryota</taxon>
        <taxon>Fungi</taxon>
        <taxon>Dikarya</taxon>
        <taxon>Basidiomycota</taxon>
        <taxon>Agaricomycotina</taxon>
        <taxon>Agaricomycetes</taxon>
        <taxon>Agaricomycetidae</taxon>
        <taxon>Boletales</taxon>
        <taxon>Suillineae</taxon>
        <taxon>Suillaceae</taxon>
        <taxon>Suillus</taxon>
    </lineage>
</organism>
<dbReference type="Gene3D" id="3.30.160.60">
    <property type="entry name" value="Classic Zinc Finger"/>
    <property type="match status" value="2"/>
</dbReference>
<dbReference type="InterPro" id="IPR036236">
    <property type="entry name" value="Znf_C2H2_sf"/>
</dbReference>
<evidence type="ECO:0000256" key="6">
    <source>
        <dbReference type="SAM" id="MobiDB-lite"/>
    </source>
</evidence>
<evidence type="ECO:0000256" key="1">
    <source>
        <dbReference type="ARBA" id="ARBA00022723"/>
    </source>
</evidence>
<evidence type="ECO:0000313" key="8">
    <source>
        <dbReference type="EMBL" id="KAG1902365.1"/>
    </source>
</evidence>
<name>A0AAD4E9U0_9AGAM</name>
<dbReference type="PANTHER" id="PTHR14003">
    <property type="entry name" value="TRANSCRIPTIONAL REPRESSOR PROTEIN YY"/>
    <property type="match status" value="1"/>
</dbReference>
<evidence type="ECO:0000256" key="5">
    <source>
        <dbReference type="PROSITE-ProRule" id="PRU00042"/>
    </source>
</evidence>
<keyword evidence="2" id="KW-0677">Repeat</keyword>
<dbReference type="PANTHER" id="PTHR14003:SF20">
    <property type="entry name" value="FINGER DOMAIN PROTEIN, PUTATIVE (AFU_ORTHOLOGUE AFUA_4G10380)-RELATED"/>
    <property type="match status" value="1"/>
</dbReference>
<dbReference type="InterPro" id="IPR013087">
    <property type="entry name" value="Znf_C2H2_type"/>
</dbReference>
<dbReference type="EMBL" id="JABBWK010000017">
    <property type="protein sequence ID" value="KAG1902365.1"/>
    <property type="molecule type" value="Genomic_DNA"/>
</dbReference>